<organism evidence="1">
    <name type="scientific">Timema tahoe</name>
    <dbReference type="NCBI Taxonomy" id="61484"/>
    <lineage>
        <taxon>Eukaryota</taxon>
        <taxon>Metazoa</taxon>
        <taxon>Ecdysozoa</taxon>
        <taxon>Arthropoda</taxon>
        <taxon>Hexapoda</taxon>
        <taxon>Insecta</taxon>
        <taxon>Pterygota</taxon>
        <taxon>Neoptera</taxon>
        <taxon>Polyneoptera</taxon>
        <taxon>Phasmatodea</taxon>
        <taxon>Timematodea</taxon>
        <taxon>Timematoidea</taxon>
        <taxon>Timematidae</taxon>
        <taxon>Timema</taxon>
    </lineage>
</organism>
<protein>
    <submittedName>
        <fullName evidence="1">Uncharacterized protein</fullName>
    </submittedName>
</protein>
<name>A0A7R9NZK3_9NEOP</name>
<sequence length="230" mass="26282">MFRSKTSIKIEPEMVLNPQENVNLTVKSEIPDSYEAVSSPAISWIKQEIEMEGNSPEYVDVSVNSEELDLYQRESVCDLPFIKEEPESARLCYDSLLQLTKEIVNLTHQVGFTDVDEEDVSALLQTQEEDDLLSMEDENCVEVSKEDKEPKCVKVLTGKGMSEAFQMINIALSYFENNDPDETRSRKVKREVEHVIKCCRELYNSKLKSSVSNELETSFSESSENVGHEY</sequence>
<accession>A0A7R9NZK3</accession>
<proteinExistence type="predicted"/>
<evidence type="ECO:0000313" key="1">
    <source>
        <dbReference type="EMBL" id="CAD7461981.1"/>
    </source>
</evidence>
<reference evidence="1" key="1">
    <citation type="submission" date="2020-11" db="EMBL/GenBank/DDBJ databases">
        <authorList>
            <person name="Tran Van P."/>
        </authorList>
    </citation>
    <scope>NUCLEOTIDE SEQUENCE</scope>
</reference>
<gene>
    <name evidence="1" type="ORF">TTEB3V08_LOCUS9884</name>
</gene>
<dbReference type="EMBL" id="OE005459">
    <property type="protein sequence ID" value="CAD7461981.1"/>
    <property type="molecule type" value="Genomic_DNA"/>
</dbReference>
<dbReference type="AlphaFoldDB" id="A0A7R9NZK3"/>